<proteinExistence type="predicted"/>
<keyword evidence="3" id="KW-1185">Reference proteome</keyword>
<evidence type="ECO:0000313" key="2">
    <source>
        <dbReference type="EMBL" id="GFQ93030.1"/>
    </source>
</evidence>
<keyword evidence="1" id="KW-1133">Transmembrane helix</keyword>
<dbReference type="AlphaFoldDB" id="A0A8X6J5W2"/>
<organism evidence="2 3">
    <name type="scientific">Trichonephila clavata</name>
    <name type="common">Joro spider</name>
    <name type="synonym">Nephila clavata</name>
    <dbReference type="NCBI Taxonomy" id="2740835"/>
    <lineage>
        <taxon>Eukaryota</taxon>
        <taxon>Metazoa</taxon>
        <taxon>Ecdysozoa</taxon>
        <taxon>Arthropoda</taxon>
        <taxon>Chelicerata</taxon>
        <taxon>Arachnida</taxon>
        <taxon>Araneae</taxon>
        <taxon>Araneomorphae</taxon>
        <taxon>Entelegynae</taxon>
        <taxon>Araneoidea</taxon>
        <taxon>Nephilidae</taxon>
        <taxon>Trichonephila</taxon>
    </lineage>
</organism>
<comment type="caution">
    <text evidence="2">The sequence shown here is derived from an EMBL/GenBank/DDBJ whole genome shotgun (WGS) entry which is preliminary data.</text>
</comment>
<keyword evidence="1" id="KW-0472">Membrane</keyword>
<gene>
    <name evidence="2" type="ORF">TNCT_284781</name>
</gene>
<evidence type="ECO:0000256" key="1">
    <source>
        <dbReference type="SAM" id="Phobius"/>
    </source>
</evidence>
<sequence>MRDRDRVSRRGWAELEKSTSEYHPIRIPNRDLASSGLGDMREPKCCWISSPVLLVVGAVCLRRGEFRRMHSLVISLTGETVFGILCAFVDYLERKQIHAIFYNIVELFIYENNCYWISHVKASSQKHSIQLSPPYDIPPWRLENSRM</sequence>
<evidence type="ECO:0000313" key="3">
    <source>
        <dbReference type="Proteomes" id="UP000887116"/>
    </source>
</evidence>
<keyword evidence="1" id="KW-0812">Transmembrane</keyword>
<dbReference type="Proteomes" id="UP000887116">
    <property type="component" value="Unassembled WGS sequence"/>
</dbReference>
<dbReference type="EMBL" id="BMAO01024113">
    <property type="protein sequence ID" value="GFQ93030.1"/>
    <property type="molecule type" value="Genomic_DNA"/>
</dbReference>
<feature type="transmembrane region" description="Helical" evidence="1">
    <location>
        <begin position="72"/>
        <end position="92"/>
    </location>
</feature>
<accession>A0A8X6J5W2</accession>
<reference evidence="2" key="1">
    <citation type="submission" date="2020-07" db="EMBL/GenBank/DDBJ databases">
        <title>Multicomponent nature underlies the extraordinary mechanical properties of spider dragline silk.</title>
        <authorList>
            <person name="Kono N."/>
            <person name="Nakamura H."/>
            <person name="Mori M."/>
            <person name="Yoshida Y."/>
            <person name="Ohtoshi R."/>
            <person name="Malay A.D."/>
            <person name="Moran D.A.P."/>
            <person name="Tomita M."/>
            <person name="Numata K."/>
            <person name="Arakawa K."/>
        </authorList>
    </citation>
    <scope>NUCLEOTIDE SEQUENCE</scope>
</reference>
<name>A0A8X6J5W2_TRICU</name>
<protein>
    <submittedName>
        <fullName evidence="2">Uncharacterized protein</fullName>
    </submittedName>
</protein>